<evidence type="ECO:0000256" key="4">
    <source>
        <dbReference type="ARBA" id="ARBA00023235"/>
    </source>
</evidence>
<dbReference type="RefSeq" id="WP_068489436.1">
    <property type="nucleotide sequence ID" value="NZ_LWQT01000020.1"/>
</dbReference>
<proteinExistence type="inferred from homology"/>
<dbReference type="GO" id="GO:0009236">
    <property type="term" value="P:cobalamin biosynthetic process"/>
    <property type="evidence" value="ECO:0007669"/>
    <property type="project" value="UniProtKB-UniPathway"/>
</dbReference>
<dbReference type="NCBIfam" id="NF006136">
    <property type="entry name" value="PRK08285.1"/>
    <property type="match status" value="1"/>
</dbReference>
<name>A0A178MXJ4_9PROT</name>
<dbReference type="EMBL" id="LWQT01000020">
    <property type="protein sequence ID" value="OAN55253.1"/>
    <property type="molecule type" value="Genomic_DNA"/>
</dbReference>
<comment type="similarity">
    <text evidence="2">Belongs to the CobH/CbiC family.</text>
</comment>
<dbReference type="STRING" id="1285242.A6A04_11380"/>
<evidence type="ECO:0000313" key="6">
    <source>
        <dbReference type="EMBL" id="OAN55253.1"/>
    </source>
</evidence>
<evidence type="ECO:0000256" key="2">
    <source>
        <dbReference type="ARBA" id="ARBA00009774"/>
    </source>
</evidence>
<accession>A0A178MXJ4</accession>
<protein>
    <submittedName>
        <fullName evidence="6">Precorrin-8X methylmutase</fullName>
    </submittedName>
</protein>
<sequence>MTGWISDPADIYRQSFATIRAEAELDRVPADLTDLAVRVVHACGMTDIVADLAWSEGAGSAGRAALRASAPILVDAEMVAHGIIRRMLPAANPVICTLNDVSADAAKAANTTRSALAVEHWLPRLDGAVVAIGNAPTALFRLLELVAAGAPRPALVLGFAVGFVGAVESKDALIASGLPHVALRGRRGGSAMAAAAVNALAGGLG</sequence>
<dbReference type="SUPFAM" id="SSF63965">
    <property type="entry name" value="Precorrin-8X methylmutase CbiC/CobH"/>
    <property type="match status" value="1"/>
</dbReference>
<dbReference type="GO" id="GO:0016993">
    <property type="term" value="F:precorrin-8X methylmutase activity"/>
    <property type="evidence" value="ECO:0007669"/>
    <property type="project" value="InterPro"/>
</dbReference>
<dbReference type="Proteomes" id="UP000078428">
    <property type="component" value="Unassembled WGS sequence"/>
</dbReference>
<dbReference type="PANTHER" id="PTHR43588">
    <property type="entry name" value="COBALT-PRECORRIN-8 METHYLMUTASE"/>
    <property type="match status" value="1"/>
</dbReference>
<evidence type="ECO:0000313" key="7">
    <source>
        <dbReference type="Proteomes" id="UP000078428"/>
    </source>
</evidence>
<reference evidence="6 7" key="1">
    <citation type="submission" date="2016-04" db="EMBL/GenBank/DDBJ databases">
        <title>Draft genome sequence of freshwater magnetotactic bacteria Magnetospirillum marisnigri SP-1 and Magnetospirillum moscoviense BB-1.</title>
        <authorList>
            <person name="Koziaeva V."/>
            <person name="Dziuba M.V."/>
            <person name="Ivanov T.M."/>
            <person name="Kuznetsov B."/>
            <person name="Grouzdev D.S."/>
        </authorList>
    </citation>
    <scope>NUCLEOTIDE SEQUENCE [LARGE SCALE GENOMIC DNA]</scope>
    <source>
        <strain evidence="6 7">SP-1</strain>
    </source>
</reference>
<evidence type="ECO:0000256" key="3">
    <source>
        <dbReference type="ARBA" id="ARBA00022573"/>
    </source>
</evidence>
<dbReference type="OrthoDB" id="9780708at2"/>
<evidence type="ECO:0000259" key="5">
    <source>
        <dbReference type="Pfam" id="PF02570"/>
    </source>
</evidence>
<feature type="domain" description="Cobalamin biosynthesis precorrin-8X methylmutase CobH/CbiC" evidence="5">
    <location>
        <begin position="10"/>
        <end position="201"/>
    </location>
</feature>
<evidence type="ECO:0000256" key="1">
    <source>
        <dbReference type="ARBA" id="ARBA00004953"/>
    </source>
</evidence>
<keyword evidence="7" id="KW-1185">Reference proteome</keyword>
<dbReference type="AlphaFoldDB" id="A0A178MXJ4"/>
<dbReference type="PANTHER" id="PTHR43588:SF1">
    <property type="entry name" value="COBALT-PRECORRIN-8 METHYLMUTASE"/>
    <property type="match status" value="1"/>
</dbReference>
<dbReference type="InterPro" id="IPR003722">
    <property type="entry name" value="Cbl_synth_CobH/CbiC"/>
</dbReference>
<dbReference type="Pfam" id="PF02570">
    <property type="entry name" value="CbiC"/>
    <property type="match status" value="1"/>
</dbReference>
<organism evidence="6 7">
    <name type="scientific">Paramagnetospirillum marisnigri</name>
    <dbReference type="NCBI Taxonomy" id="1285242"/>
    <lineage>
        <taxon>Bacteria</taxon>
        <taxon>Pseudomonadati</taxon>
        <taxon>Pseudomonadota</taxon>
        <taxon>Alphaproteobacteria</taxon>
        <taxon>Rhodospirillales</taxon>
        <taxon>Magnetospirillaceae</taxon>
        <taxon>Paramagnetospirillum</taxon>
    </lineage>
</organism>
<comment type="caution">
    <text evidence="6">The sequence shown here is derived from an EMBL/GenBank/DDBJ whole genome shotgun (WGS) entry which is preliminary data.</text>
</comment>
<dbReference type="InterPro" id="IPR036588">
    <property type="entry name" value="CobH/CbiC_sf"/>
</dbReference>
<dbReference type="UniPathway" id="UPA00148"/>
<comment type="pathway">
    <text evidence="1">Cofactor biosynthesis; adenosylcobalamin biosynthesis.</text>
</comment>
<keyword evidence="3" id="KW-0169">Cobalamin biosynthesis</keyword>
<dbReference type="Gene3D" id="3.40.50.10230">
    <property type="entry name" value="Cobalamin biosynthesis CobH/CbiC, precorrin-8X methylmutase"/>
    <property type="match status" value="1"/>
</dbReference>
<keyword evidence="4" id="KW-0413">Isomerase</keyword>
<gene>
    <name evidence="6" type="ORF">A6A04_11380</name>
</gene>